<dbReference type="GO" id="GO:0006355">
    <property type="term" value="P:regulation of DNA-templated transcription"/>
    <property type="evidence" value="ECO:0007669"/>
    <property type="project" value="InterPro"/>
</dbReference>
<dbReference type="InterPro" id="IPR003593">
    <property type="entry name" value="AAA+_ATPase"/>
</dbReference>
<dbReference type="Proteomes" id="UP000589716">
    <property type="component" value="Unassembled WGS sequence"/>
</dbReference>
<evidence type="ECO:0000256" key="5">
    <source>
        <dbReference type="PROSITE-ProRule" id="PRU00169"/>
    </source>
</evidence>
<keyword evidence="9" id="KW-1185">Reference proteome</keyword>
<dbReference type="Gene3D" id="1.10.10.60">
    <property type="entry name" value="Homeodomain-like"/>
    <property type="match status" value="1"/>
</dbReference>
<dbReference type="CDD" id="cd00009">
    <property type="entry name" value="AAA"/>
    <property type="match status" value="1"/>
</dbReference>
<keyword evidence="5" id="KW-0597">Phosphoprotein</keyword>
<dbReference type="InterPro" id="IPR025662">
    <property type="entry name" value="Sigma_54_int_dom_ATP-bd_1"/>
</dbReference>
<dbReference type="SUPFAM" id="SSF46689">
    <property type="entry name" value="Homeodomain-like"/>
    <property type="match status" value="1"/>
</dbReference>
<dbReference type="RefSeq" id="WP_180550010.1">
    <property type="nucleotide sequence ID" value="NZ_JACCKX010000001.1"/>
</dbReference>
<protein>
    <submittedName>
        <fullName evidence="8">Sigma-54-dependent Fis family transcriptional regulator</fullName>
    </submittedName>
</protein>
<accession>A0A853IY23</accession>
<dbReference type="InterPro" id="IPR011006">
    <property type="entry name" value="CheY-like_superfamily"/>
</dbReference>
<proteinExistence type="predicted"/>
<dbReference type="PANTHER" id="PTHR32071">
    <property type="entry name" value="TRANSCRIPTIONAL REGULATORY PROTEIN"/>
    <property type="match status" value="1"/>
</dbReference>
<dbReference type="EMBL" id="JACCKX010000001">
    <property type="protein sequence ID" value="NZA01549.1"/>
    <property type="molecule type" value="Genomic_DNA"/>
</dbReference>
<dbReference type="Pfam" id="PF25601">
    <property type="entry name" value="AAA_lid_14"/>
    <property type="match status" value="1"/>
</dbReference>
<name>A0A853IY23_9BURK</name>
<keyword evidence="2" id="KW-0067">ATP-binding</keyword>
<dbReference type="PANTHER" id="PTHR32071:SF113">
    <property type="entry name" value="ALGINATE BIOSYNTHESIS TRANSCRIPTIONAL REGULATORY PROTEIN ALGB"/>
    <property type="match status" value="1"/>
</dbReference>
<dbReference type="GO" id="GO:0005524">
    <property type="term" value="F:ATP binding"/>
    <property type="evidence" value="ECO:0007669"/>
    <property type="project" value="UniProtKB-KW"/>
</dbReference>
<evidence type="ECO:0000313" key="9">
    <source>
        <dbReference type="Proteomes" id="UP000589716"/>
    </source>
</evidence>
<keyword evidence="3" id="KW-0805">Transcription regulation</keyword>
<dbReference type="GO" id="GO:0043565">
    <property type="term" value="F:sequence-specific DNA binding"/>
    <property type="evidence" value="ECO:0007669"/>
    <property type="project" value="InterPro"/>
</dbReference>
<dbReference type="SMART" id="SM00382">
    <property type="entry name" value="AAA"/>
    <property type="match status" value="1"/>
</dbReference>
<dbReference type="InterPro" id="IPR009057">
    <property type="entry name" value="Homeodomain-like_sf"/>
</dbReference>
<dbReference type="InterPro" id="IPR002197">
    <property type="entry name" value="HTH_Fis"/>
</dbReference>
<dbReference type="SUPFAM" id="SSF52540">
    <property type="entry name" value="P-loop containing nucleoside triphosphate hydrolases"/>
    <property type="match status" value="1"/>
</dbReference>
<comment type="caution">
    <text evidence="8">The sequence shown here is derived from an EMBL/GenBank/DDBJ whole genome shotgun (WGS) entry which is preliminary data.</text>
</comment>
<dbReference type="SUPFAM" id="SSF52172">
    <property type="entry name" value="CheY-like"/>
    <property type="match status" value="1"/>
</dbReference>
<dbReference type="InterPro" id="IPR002078">
    <property type="entry name" value="Sigma_54_int"/>
</dbReference>
<evidence type="ECO:0000256" key="3">
    <source>
        <dbReference type="ARBA" id="ARBA00023015"/>
    </source>
</evidence>
<dbReference type="InterPro" id="IPR027417">
    <property type="entry name" value="P-loop_NTPase"/>
</dbReference>
<dbReference type="Gene3D" id="3.40.50.300">
    <property type="entry name" value="P-loop containing nucleotide triphosphate hydrolases"/>
    <property type="match status" value="1"/>
</dbReference>
<organism evidence="8 9">
    <name type="scientific">Ottowia beijingensis</name>
    <dbReference type="NCBI Taxonomy" id="1207057"/>
    <lineage>
        <taxon>Bacteria</taxon>
        <taxon>Pseudomonadati</taxon>
        <taxon>Pseudomonadota</taxon>
        <taxon>Betaproteobacteria</taxon>
        <taxon>Burkholderiales</taxon>
        <taxon>Comamonadaceae</taxon>
        <taxon>Ottowia</taxon>
    </lineage>
</organism>
<evidence type="ECO:0000256" key="1">
    <source>
        <dbReference type="ARBA" id="ARBA00022741"/>
    </source>
</evidence>
<dbReference type="PROSITE" id="PS50110">
    <property type="entry name" value="RESPONSE_REGULATORY"/>
    <property type="match status" value="1"/>
</dbReference>
<evidence type="ECO:0000256" key="2">
    <source>
        <dbReference type="ARBA" id="ARBA00022840"/>
    </source>
</evidence>
<dbReference type="SMART" id="SM00448">
    <property type="entry name" value="REC"/>
    <property type="match status" value="1"/>
</dbReference>
<evidence type="ECO:0000313" key="8">
    <source>
        <dbReference type="EMBL" id="NZA01549.1"/>
    </source>
</evidence>
<keyword evidence="4" id="KW-0804">Transcription</keyword>
<evidence type="ECO:0000256" key="4">
    <source>
        <dbReference type="ARBA" id="ARBA00023163"/>
    </source>
</evidence>
<dbReference type="InterPro" id="IPR001789">
    <property type="entry name" value="Sig_transdc_resp-reg_receiver"/>
</dbReference>
<dbReference type="Pfam" id="PF00158">
    <property type="entry name" value="Sigma54_activat"/>
    <property type="match status" value="1"/>
</dbReference>
<feature type="modified residue" description="4-aspartylphosphate" evidence="5">
    <location>
        <position position="53"/>
    </location>
</feature>
<dbReference type="Pfam" id="PF00072">
    <property type="entry name" value="Response_reg"/>
    <property type="match status" value="1"/>
</dbReference>
<dbReference type="GO" id="GO:0000160">
    <property type="term" value="P:phosphorelay signal transduction system"/>
    <property type="evidence" value="ECO:0007669"/>
    <property type="project" value="InterPro"/>
</dbReference>
<dbReference type="AlphaFoldDB" id="A0A853IY23"/>
<evidence type="ECO:0000259" key="6">
    <source>
        <dbReference type="PROSITE" id="PS50045"/>
    </source>
</evidence>
<evidence type="ECO:0000259" key="7">
    <source>
        <dbReference type="PROSITE" id="PS50110"/>
    </source>
</evidence>
<dbReference type="PROSITE" id="PS00688">
    <property type="entry name" value="SIGMA54_INTERACT_3"/>
    <property type="match status" value="1"/>
</dbReference>
<keyword evidence="1" id="KW-0547">Nucleotide-binding</keyword>
<dbReference type="FunFam" id="3.40.50.300:FF:000006">
    <property type="entry name" value="DNA-binding transcriptional regulator NtrC"/>
    <property type="match status" value="1"/>
</dbReference>
<dbReference type="InterPro" id="IPR025944">
    <property type="entry name" value="Sigma_54_int_dom_CS"/>
</dbReference>
<feature type="domain" description="Response regulatory" evidence="7">
    <location>
        <begin position="4"/>
        <end position="115"/>
    </location>
</feature>
<reference evidence="8 9" key="1">
    <citation type="submission" date="2020-07" db="EMBL/GenBank/DDBJ databases">
        <authorList>
            <person name="Maaloum M."/>
        </authorList>
    </citation>
    <scope>NUCLEOTIDE SEQUENCE [LARGE SCALE GENOMIC DNA]</scope>
    <source>
        <strain evidence="8 9">GCS-AN-3</strain>
    </source>
</reference>
<feature type="domain" description="Sigma-54 factor interaction" evidence="6">
    <location>
        <begin position="135"/>
        <end position="364"/>
    </location>
</feature>
<dbReference type="PROSITE" id="PS50045">
    <property type="entry name" value="SIGMA54_INTERACT_4"/>
    <property type="match status" value="1"/>
</dbReference>
<dbReference type="Gene3D" id="3.40.50.2300">
    <property type="match status" value="1"/>
</dbReference>
<dbReference type="Pfam" id="PF02954">
    <property type="entry name" value="HTH_8"/>
    <property type="match status" value="1"/>
</dbReference>
<gene>
    <name evidence="8" type="ORF">H0I39_06820</name>
</gene>
<sequence>MNPSVLVVEDDPTLNRLLVKELRKAGYELDSASSWQEARERIAAFAPNLVLLDVNLPDATGFGPLSEIAGTRPVVMLTAYGSVHQAVEAMRLGAADYLVKPVNLDELELVIRGALERSRLQAQSALARGDAGLAMIGESAAMQMLRQTIREVGASDVTVLIQGESGSGKELVAQALHSASRRRGESFVAVDCCTLQEALFESELFGHERGAFTGADRRKAGLIEAAAHGTLFLDEIGEAGPAIQAKLLRVLETGRFRHVGATTDLRSDARIVAATNRNLQQRSRDGQFREDLYYRLSAFVIQVPPLRDRRDDIDLLAAHFIASRRQAQGLSPAWLMPDALARLVAYDWPGNVRELRNVIERALILLGPGEAIGPAHIGTLDSGSAPAVPVAPPATQGATDALMLQGEPTLESIEREYLGSLLKKYGGNRRKVAEVMGVSERTAYRMMDRHGYK</sequence>
<dbReference type="Gene3D" id="1.10.8.60">
    <property type="match status" value="1"/>
</dbReference>
<dbReference type="PROSITE" id="PS00675">
    <property type="entry name" value="SIGMA54_INTERACT_1"/>
    <property type="match status" value="1"/>
</dbReference>
<dbReference type="InterPro" id="IPR058031">
    <property type="entry name" value="AAA_lid_NorR"/>
</dbReference>